<evidence type="ECO:0000313" key="2">
    <source>
        <dbReference type="Proteomes" id="UP000201838"/>
    </source>
</evidence>
<sequence length="83" mass="9263">MGIRRFLVHRVLLDFVDTTAGFRAGRRLKAIDDGIFERVKGARVSFNVGCIGLDFGICLKRWREAFCTGSVKNESFFGSGGFL</sequence>
<proteinExistence type="predicted"/>
<gene>
    <name evidence="1" type="ORF">BOA8489_03348</name>
</gene>
<evidence type="ECO:0000313" key="1">
    <source>
        <dbReference type="EMBL" id="SMX25213.1"/>
    </source>
</evidence>
<protein>
    <submittedName>
        <fullName evidence="1">Uncharacterized protein</fullName>
    </submittedName>
</protein>
<dbReference type="AlphaFoldDB" id="A0A238J4E4"/>
<reference evidence="1 2" key="1">
    <citation type="submission" date="2017-05" db="EMBL/GenBank/DDBJ databases">
        <authorList>
            <person name="Song R."/>
            <person name="Chenine A.L."/>
            <person name="Ruprecht R.M."/>
        </authorList>
    </citation>
    <scope>NUCLEOTIDE SEQUENCE [LARGE SCALE GENOMIC DNA]</scope>
    <source>
        <strain evidence="1 2">CECT 8489</strain>
    </source>
</reference>
<name>A0A238J4E4_9RHOB</name>
<dbReference type="EMBL" id="FXXQ01000013">
    <property type="protein sequence ID" value="SMX25213.1"/>
    <property type="molecule type" value="Genomic_DNA"/>
</dbReference>
<accession>A0A238J4E4</accession>
<dbReference type="Proteomes" id="UP000201838">
    <property type="component" value="Unassembled WGS sequence"/>
</dbReference>
<keyword evidence="2" id="KW-1185">Reference proteome</keyword>
<organism evidence="1 2">
    <name type="scientific">Boseongicola aestuarii</name>
    <dbReference type="NCBI Taxonomy" id="1470561"/>
    <lineage>
        <taxon>Bacteria</taxon>
        <taxon>Pseudomonadati</taxon>
        <taxon>Pseudomonadota</taxon>
        <taxon>Alphaproteobacteria</taxon>
        <taxon>Rhodobacterales</taxon>
        <taxon>Paracoccaceae</taxon>
        <taxon>Boseongicola</taxon>
    </lineage>
</organism>